<dbReference type="EMBL" id="JADMKS010000003">
    <property type="protein sequence ID" value="MBF6636934.1"/>
    <property type="molecule type" value="Genomic_DNA"/>
</dbReference>
<dbReference type="Pfam" id="PF00892">
    <property type="entry name" value="EamA"/>
    <property type="match status" value="2"/>
</dbReference>
<protein>
    <recommendedName>
        <fullName evidence="7">Threonine/homoserine exporter RhtA</fullName>
    </recommendedName>
</protein>
<evidence type="ECO:0000256" key="5">
    <source>
        <dbReference type="ARBA" id="ARBA00022989"/>
    </source>
</evidence>
<gene>
    <name evidence="10" type="ORF">ITX54_09745</name>
</gene>
<comment type="caution">
    <text evidence="10">The sequence shown here is derived from an EMBL/GenBank/DDBJ whole genome shotgun (WGS) entry which is preliminary data.</text>
</comment>
<name>A0AA40X292_9GAMM</name>
<evidence type="ECO:0000259" key="9">
    <source>
        <dbReference type="Pfam" id="PF00892"/>
    </source>
</evidence>
<feature type="domain" description="EamA" evidence="9">
    <location>
        <begin position="150"/>
        <end position="289"/>
    </location>
</feature>
<dbReference type="PANTHER" id="PTHR32322">
    <property type="entry name" value="INNER MEMBRANE TRANSPORTER"/>
    <property type="match status" value="1"/>
</dbReference>
<evidence type="ECO:0000256" key="8">
    <source>
        <dbReference type="SAM" id="Phobius"/>
    </source>
</evidence>
<keyword evidence="6 8" id="KW-0472">Membrane</keyword>
<dbReference type="PANTHER" id="PTHR32322:SF18">
    <property type="entry name" value="S-ADENOSYLMETHIONINE_S-ADENOSYLHOMOCYSTEINE TRANSPORTER"/>
    <property type="match status" value="1"/>
</dbReference>
<comment type="subcellular location">
    <subcellularLocation>
        <location evidence="1">Cell membrane</location>
        <topology evidence="1">Multi-pass membrane protein</topology>
    </subcellularLocation>
</comment>
<accession>A0AA40X292</accession>
<feature type="transmembrane region" description="Helical" evidence="8">
    <location>
        <begin position="249"/>
        <end position="268"/>
    </location>
</feature>
<feature type="transmembrane region" description="Helical" evidence="8">
    <location>
        <begin position="68"/>
        <end position="87"/>
    </location>
</feature>
<evidence type="ECO:0000313" key="10">
    <source>
        <dbReference type="EMBL" id="MBF6636934.1"/>
    </source>
</evidence>
<sequence>MPYLLLILATLFWGGNYVAGHMLVSTVNPYLLSLIRWGLTSALMFSLYWKTIKNEWHYLTENMLLNSLYAFLGQVCFPLTLYIGLQYTSALNAALYISVTPCLVIIINFFFFHEKITRRNIIGAVVSTAGVIYLATANARDGSSFSAFGIGDILTIISALSWAFYCALLRLKDKRVTNTAFVGFCSLMGTLILLPIYFGYRFFSYNDSLLTQEPNFSTVLGVLYLVIFPSWLAYVFWSKGVSMLGTTRSEIFTHIIPVSGGLFSILLLGETLQIYHLISLILITFGIACCSGKSKFGRYV</sequence>
<dbReference type="InterPro" id="IPR000620">
    <property type="entry name" value="EamA_dom"/>
</dbReference>
<comment type="similarity">
    <text evidence="2">Belongs to the drug/metabolite transporter (DMT) superfamily. 10 TMS drug/metabolite exporter (DME) (TC 2.A.7.3) family.</text>
</comment>
<evidence type="ECO:0000313" key="11">
    <source>
        <dbReference type="Proteomes" id="UP000705283"/>
    </source>
</evidence>
<keyword evidence="3" id="KW-1003">Cell membrane</keyword>
<feature type="transmembrane region" description="Helical" evidence="8">
    <location>
        <begin position="180"/>
        <end position="198"/>
    </location>
</feature>
<keyword evidence="4 8" id="KW-0812">Transmembrane</keyword>
<dbReference type="InterPro" id="IPR050638">
    <property type="entry name" value="AA-Vitamin_Transporters"/>
</dbReference>
<reference evidence="10" key="1">
    <citation type="submission" date="2020-11" db="EMBL/GenBank/DDBJ databases">
        <authorList>
            <person name="Lee S.D."/>
        </authorList>
    </citation>
    <scope>NUCLEOTIDE SEQUENCE</scope>
    <source>
        <strain evidence="10">SAP-2</strain>
    </source>
</reference>
<dbReference type="Proteomes" id="UP000705283">
    <property type="component" value="Unassembled WGS sequence"/>
</dbReference>
<dbReference type="SUPFAM" id="SSF103481">
    <property type="entry name" value="Multidrug resistance efflux transporter EmrE"/>
    <property type="match status" value="2"/>
</dbReference>
<feature type="transmembrane region" description="Helical" evidence="8">
    <location>
        <begin position="93"/>
        <end position="112"/>
    </location>
</feature>
<dbReference type="GO" id="GO:0005886">
    <property type="term" value="C:plasma membrane"/>
    <property type="evidence" value="ECO:0007669"/>
    <property type="project" value="UniProtKB-SubCell"/>
</dbReference>
<evidence type="ECO:0000256" key="6">
    <source>
        <dbReference type="ARBA" id="ARBA00023136"/>
    </source>
</evidence>
<evidence type="ECO:0000256" key="7">
    <source>
        <dbReference type="ARBA" id="ARBA00040595"/>
    </source>
</evidence>
<organism evidence="10 11">
    <name type="scientific">Rouxiella silvae</name>
    <dbReference type="NCBI Taxonomy" id="1646373"/>
    <lineage>
        <taxon>Bacteria</taxon>
        <taxon>Pseudomonadati</taxon>
        <taxon>Pseudomonadota</taxon>
        <taxon>Gammaproteobacteria</taxon>
        <taxon>Enterobacterales</taxon>
        <taxon>Yersiniaceae</taxon>
        <taxon>Rouxiella</taxon>
    </lineage>
</organism>
<evidence type="ECO:0000256" key="2">
    <source>
        <dbReference type="ARBA" id="ARBA00009853"/>
    </source>
</evidence>
<feature type="transmembrane region" description="Helical" evidence="8">
    <location>
        <begin position="30"/>
        <end position="48"/>
    </location>
</feature>
<feature type="domain" description="EamA" evidence="9">
    <location>
        <begin position="3"/>
        <end position="134"/>
    </location>
</feature>
<evidence type="ECO:0000256" key="4">
    <source>
        <dbReference type="ARBA" id="ARBA00022692"/>
    </source>
</evidence>
<feature type="transmembrane region" description="Helical" evidence="8">
    <location>
        <begin position="218"/>
        <end position="237"/>
    </location>
</feature>
<proteinExistence type="inferred from homology"/>
<dbReference type="InterPro" id="IPR037185">
    <property type="entry name" value="EmrE-like"/>
</dbReference>
<feature type="transmembrane region" description="Helical" evidence="8">
    <location>
        <begin position="121"/>
        <end position="139"/>
    </location>
</feature>
<reference evidence="10" key="2">
    <citation type="submission" date="2022-09" db="EMBL/GenBank/DDBJ databases">
        <title>Rouxiella aceris sp. nov., isolated from tree sap and emended description of the genus Rhouxiella.</title>
        <authorList>
            <person name="Kim I.S."/>
        </authorList>
    </citation>
    <scope>NUCLEOTIDE SEQUENCE</scope>
    <source>
        <strain evidence="10">SAP-2</strain>
    </source>
</reference>
<evidence type="ECO:0000256" key="1">
    <source>
        <dbReference type="ARBA" id="ARBA00004651"/>
    </source>
</evidence>
<dbReference type="AlphaFoldDB" id="A0AA40X292"/>
<feature type="transmembrane region" description="Helical" evidence="8">
    <location>
        <begin position="145"/>
        <end position="168"/>
    </location>
</feature>
<feature type="transmembrane region" description="Helical" evidence="8">
    <location>
        <begin position="274"/>
        <end position="292"/>
    </location>
</feature>
<keyword evidence="5 8" id="KW-1133">Transmembrane helix</keyword>
<dbReference type="RefSeq" id="WP_194977905.1">
    <property type="nucleotide sequence ID" value="NZ_JADMKS010000003.1"/>
</dbReference>
<evidence type="ECO:0000256" key="3">
    <source>
        <dbReference type="ARBA" id="ARBA00022475"/>
    </source>
</evidence>